<evidence type="ECO:0000256" key="1">
    <source>
        <dbReference type="SAM" id="MobiDB-lite"/>
    </source>
</evidence>
<gene>
    <name evidence="2" type="ORF">BN134_2999</name>
</gene>
<sequence length="79" mass="8955">MIRRLRRGAVGWRVLRAGGQRGEGQQRAAEGDLNGEKQRPGTARNGLCHQFILLNGVQRIPLRINHMKTLDEYSRYEGA</sequence>
<keyword evidence="3" id="KW-1185">Reference proteome</keyword>
<comment type="caution">
    <text evidence="2">The sequence shown here is derived from an EMBL/GenBank/DDBJ whole genome shotgun (WGS) entry which is preliminary data.</text>
</comment>
<proteinExistence type="predicted"/>
<feature type="region of interest" description="Disordered" evidence="1">
    <location>
        <begin position="19"/>
        <end position="41"/>
    </location>
</feature>
<protein>
    <submittedName>
        <fullName evidence="2">Uncharacterized protein</fullName>
    </submittedName>
</protein>
<evidence type="ECO:0000313" key="3">
    <source>
        <dbReference type="Proteomes" id="UP000009342"/>
    </source>
</evidence>
<evidence type="ECO:0000313" key="2">
    <source>
        <dbReference type="EMBL" id="CCJ82240.1"/>
    </source>
</evidence>
<dbReference type="Proteomes" id="UP000009342">
    <property type="component" value="Unassembled WGS sequence"/>
</dbReference>
<reference evidence="3" key="1">
    <citation type="journal article" date="2012" name="PLoS ONE">
        <title>Comparative analysis of genome sequences covering the seven cronobacter species.</title>
        <authorList>
            <person name="Joseph S."/>
            <person name="Desai P."/>
            <person name="Ji Y."/>
            <person name="Cummings C.A."/>
            <person name="Shih R."/>
            <person name="Degoricija L."/>
            <person name="Rico A."/>
            <person name="Brzoska P."/>
            <person name="Hamby S.E."/>
            <person name="Masood N."/>
            <person name="Hariri S."/>
            <person name="Sonbol H."/>
            <person name="Chuzhanova N."/>
            <person name="McClelland M."/>
            <person name="Furtado M.R."/>
            <person name="Forsythe S.J."/>
        </authorList>
    </citation>
    <scope>NUCLEOTIDE SEQUENCE [LARGE SCALE GENOMIC DNA]</scope>
    <source>
        <strain evidence="3">1210</strain>
    </source>
</reference>
<accession>A0ABM9Q9P6</accession>
<dbReference type="EMBL" id="CAKZ01000136">
    <property type="protein sequence ID" value="CCJ82240.1"/>
    <property type="molecule type" value="Genomic_DNA"/>
</dbReference>
<name>A0ABM9Q9P6_9ENTR</name>
<organism evidence="2 3">
    <name type="scientific">Cronobacter dublinensis 1210</name>
    <dbReference type="NCBI Taxonomy" id="1208656"/>
    <lineage>
        <taxon>Bacteria</taxon>
        <taxon>Pseudomonadati</taxon>
        <taxon>Pseudomonadota</taxon>
        <taxon>Gammaproteobacteria</taxon>
        <taxon>Enterobacterales</taxon>
        <taxon>Enterobacteriaceae</taxon>
        <taxon>Cronobacter</taxon>
    </lineage>
</organism>